<gene>
    <name evidence="1" type="ORF">JFL75_14890</name>
</gene>
<dbReference type="EMBL" id="CP067089">
    <property type="protein sequence ID" value="QQO08209.1"/>
    <property type="molecule type" value="Genomic_DNA"/>
</dbReference>
<dbReference type="PROSITE" id="PS51257">
    <property type="entry name" value="PROKAR_LIPOPROTEIN"/>
    <property type="match status" value="1"/>
</dbReference>
<reference evidence="1" key="1">
    <citation type="submission" date="2021-01" db="EMBL/GenBank/DDBJ databases">
        <title>Description of Breznakiella homolactica.</title>
        <authorList>
            <person name="Song Y."/>
            <person name="Brune A."/>
        </authorList>
    </citation>
    <scope>NUCLEOTIDE SEQUENCE</scope>
    <source>
        <strain evidence="1">RmG30</strain>
    </source>
</reference>
<organism evidence="1 2">
    <name type="scientific">Breznakiella homolactica</name>
    <dbReference type="NCBI Taxonomy" id="2798577"/>
    <lineage>
        <taxon>Bacteria</taxon>
        <taxon>Pseudomonadati</taxon>
        <taxon>Spirochaetota</taxon>
        <taxon>Spirochaetia</taxon>
        <taxon>Spirochaetales</taxon>
        <taxon>Breznakiellaceae</taxon>
        <taxon>Breznakiella</taxon>
    </lineage>
</organism>
<dbReference type="KEGG" id="bhc:JFL75_14890"/>
<accession>A0A7T8B851</accession>
<dbReference type="AlphaFoldDB" id="A0A7T8B851"/>
<dbReference type="RefSeq" id="WP_215625515.1">
    <property type="nucleotide sequence ID" value="NZ_CP067089.2"/>
</dbReference>
<sequence length="222" mass="25209">MRFFLRNIIPLVLPAVFLWFSFSCSQSAPQIARGTLRLEYYPSGTGSGVEERYSLYILPEDADGLEDLAVLYLYHDREELRWKLTNEDWRSEIVNGETWIGTNAIAMIDGERLPRGQFRAVLEDKGGSRGERTVSFDGPVSPRHDFPVFSVSDGMYRYTSAYPVNRLVCYSENGIYLRTLELPEPEGDIESLGLPRDARAAALWAEDPEYQTSALTDVVPLR</sequence>
<proteinExistence type="predicted"/>
<protein>
    <recommendedName>
        <fullName evidence="3">Lipoprotein</fullName>
    </recommendedName>
</protein>
<evidence type="ECO:0000313" key="2">
    <source>
        <dbReference type="Proteomes" id="UP000595917"/>
    </source>
</evidence>
<evidence type="ECO:0000313" key="1">
    <source>
        <dbReference type="EMBL" id="QQO08209.1"/>
    </source>
</evidence>
<name>A0A7T8B851_9SPIR</name>
<evidence type="ECO:0008006" key="3">
    <source>
        <dbReference type="Google" id="ProtNLM"/>
    </source>
</evidence>
<keyword evidence="2" id="KW-1185">Reference proteome</keyword>
<dbReference type="Proteomes" id="UP000595917">
    <property type="component" value="Chromosome"/>
</dbReference>